<evidence type="ECO:0000313" key="7">
    <source>
        <dbReference type="Proteomes" id="UP000196655"/>
    </source>
</evidence>
<organism evidence="6 7">
    <name type="scientific">Inquilinus limosus</name>
    <dbReference type="NCBI Taxonomy" id="171674"/>
    <lineage>
        <taxon>Bacteria</taxon>
        <taxon>Pseudomonadati</taxon>
        <taxon>Pseudomonadota</taxon>
        <taxon>Alphaproteobacteria</taxon>
        <taxon>Rhodospirillales</taxon>
        <taxon>Rhodospirillaceae</taxon>
        <taxon>Inquilinus</taxon>
    </lineage>
</organism>
<sequence>MDEGSASRLPPLPAIRVFEAAARHLSFTKAAAELGMTQAAVSYQIRLLEDRVGAPLFRRLTRRVELTETGGRLAPAVTEALARLAGAFAAAREDTGGLLSITTIHTFATNWLVPRLGRFQLAHPGIAVRLDTKMKLVDFTQGENDVGIRHGMGLWPGLAAHPLMPIEYTALCSPALRDRAGGLEDPRDLLRLPLFWDSGDGYWQRWFAAAGVVVPYGVSDGGMRLENQQMLGRAAQAGQGVALVNPTFFLDELASGELIRPFPFSIREEGSYYLVYLESRRDVPKIAAFREWLLAEIATDGGQGSAAQ</sequence>
<dbReference type="InterPro" id="IPR036388">
    <property type="entry name" value="WH-like_DNA-bd_sf"/>
</dbReference>
<dbReference type="SUPFAM" id="SSF46785">
    <property type="entry name" value="Winged helix' DNA-binding domain"/>
    <property type="match status" value="1"/>
</dbReference>
<dbReference type="AlphaFoldDB" id="A0A211ZSV0"/>
<protein>
    <submittedName>
        <fullName evidence="6">LysR family transcriptional regulator</fullName>
    </submittedName>
</protein>
<accession>A0A211ZSV0</accession>
<dbReference type="NCBIfam" id="NF008352">
    <property type="entry name" value="PRK11139.1"/>
    <property type="match status" value="1"/>
</dbReference>
<evidence type="ECO:0000256" key="2">
    <source>
        <dbReference type="ARBA" id="ARBA00023015"/>
    </source>
</evidence>
<keyword evidence="4" id="KW-0804">Transcription</keyword>
<gene>
    <name evidence="6" type="ORF">BWR60_05410</name>
</gene>
<dbReference type="InterPro" id="IPR036390">
    <property type="entry name" value="WH_DNA-bd_sf"/>
</dbReference>
<dbReference type="CDD" id="cd08432">
    <property type="entry name" value="PBP2_GcdR_TrpI_HvrB_AmpR_like"/>
    <property type="match status" value="1"/>
</dbReference>
<proteinExistence type="inferred from homology"/>
<dbReference type="Gene3D" id="1.10.10.10">
    <property type="entry name" value="Winged helix-like DNA-binding domain superfamily/Winged helix DNA-binding domain"/>
    <property type="match status" value="1"/>
</dbReference>
<dbReference type="OrthoDB" id="9794694at2"/>
<feature type="domain" description="HTH lysR-type" evidence="5">
    <location>
        <begin position="10"/>
        <end position="67"/>
    </location>
</feature>
<dbReference type="GO" id="GO:0003700">
    <property type="term" value="F:DNA-binding transcription factor activity"/>
    <property type="evidence" value="ECO:0007669"/>
    <property type="project" value="InterPro"/>
</dbReference>
<dbReference type="Gene3D" id="3.40.190.10">
    <property type="entry name" value="Periplasmic binding protein-like II"/>
    <property type="match status" value="2"/>
</dbReference>
<evidence type="ECO:0000259" key="5">
    <source>
        <dbReference type="PROSITE" id="PS50931"/>
    </source>
</evidence>
<dbReference type="GO" id="GO:0006351">
    <property type="term" value="P:DNA-templated transcription"/>
    <property type="evidence" value="ECO:0007669"/>
    <property type="project" value="TreeGrafter"/>
</dbReference>
<evidence type="ECO:0000256" key="3">
    <source>
        <dbReference type="ARBA" id="ARBA00023125"/>
    </source>
</evidence>
<dbReference type="FunFam" id="1.10.10.10:FF:000001">
    <property type="entry name" value="LysR family transcriptional regulator"/>
    <property type="match status" value="1"/>
</dbReference>
<evidence type="ECO:0000256" key="1">
    <source>
        <dbReference type="ARBA" id="ARBA00009437"/>
    </source>
</evidence>
<dbReference type="EMBL" id="NHON01000006">
    <property type="protein sequence ID" value="OWJ68333.1"/>
    <property type="molecule type" value="Genomic_DNA"/>
</dbReference>
<dbReference type="Pfam" id="PF03466">
    <property type="entry name" value="LysR_substrate"/>
    <property type="match status" value="1"/>
</dbReference>
<evidence type="ECO:0000256" key="4">
    <source>
        <dbReference type="ARBA" id="ARBA00023163"/>
    </source>
</evidence>
<keyword evidence="2" id="KW-0805">Transcription regulation</keyword>
<keyword evidence="7" id="KW-1185">Reference proteome</keyword>
<reference evidence="7" key="1">
    <citation type="submission" date="2017-05" db="EMBL/GenBank/DDBJ databases">
        <authorList>
            <person name="Macchi M."/>
            <person name="Festa S."/>
            <person name="Coppotelli B.M."/>
            <person name="Morelli I.S."/>
        </authorList>
    </citation>
    <scope>NUCLEOTIDE SEQUENCE [LARGE SCALE GENOMIC DNA]</scope>
    <source>
        <strain evidence="7">I</strain>
    </source>
</reference>
<keyword evidence="3" id="KW-0238">DNA-binding</keyword>
<dbReference type="PRINTS" id="PR00039">
    <property type="entry name" value="HTHLYSR"/>
</dbReference>
<dbReference type="Pfam" id="PF00126">
    <property type="entry name" value="HTH_1"/>
    <property type="match status" value="1"/>
</dbReference>
<name>A0A211ZSV0_9PROT</name>
<dbReference type="PANTHER" id="PTHR30537:SF26">
    <property type="entry name" value="GLYCINE CLEAVAGE SYSTEM TRANSCRIPTIONAL ACTIVATOR"/>
    <property type="match status" value="1"/>
</dbReference>
<dbReference type="InterPro" id="IPR058163">
    <property type="entry name" value="LysR-type_TF_proteobact-type"/>
</dbReference>
<dbReference type="PANTHER" id="PTHR30537">
    <property type="entry name" value="HTH-TYPE TRANSCRIPTIONAL REGULATOR"/>
    <property type="match status" value="1"/>
</dbReference>
<dbReference type="PROSITE" id="PS50931">
    <property type="entry name" value="HTH_LYSR"/>
    <property type="match status" value="1"/>
</dbReference>
<dbReference type="InterPro" id="IPR000847">
    <property type="entry name" value="LysR_HTH_N"/>
</dbReference>
<dbReference type="InterPro" id="IPR005119">
    <property type="entry name" value="LysR_subst-bd"/>
</dbReference>
<dbReference type="SUPFAM" id="SSF53850">
    <property type="entry name" value="Periplasmic binding protein-like II"/>
    <property type="match status" value="1"/>
</dbReference>
<dbReference type="RefSeq" id="WP_088149982.1">
    <property type="nucleotide sequence ID" value="NZ_NHON01000006.1"/>
</dbReference>
<evidence type="ECO:0000313" key="6">
    <source>
        <dbReference type="EMBL" id="OWJ68333.1"/>
    </source>
</evidence>
<dbReference type="Proteomes" id="UP000196655">
    <property type="component" value="Unassembled WGS sequence"/>
</dbReference>
<comment type="caution">
    <text evidence="6">The sequence shown here is derived from an EMBL/GenBank/DDBJ whole genome shotgun (WGS) entry which is preliminary data.</text>
</comment>
<dbReference type="STRING" id="1122125.GCA_000423185_03129"/>
<dbReference type="GO" id="GO:0043565">
    <property type="term" value="F:sequence-specific DNA binding"/>
    <property type="evidence" value="ECO:0007669"/>
    <property type="project" value="TreeGrafter"/>
</dbReference>
<comment type="similarity">
    <text evidence="1">Belongs to the LysR transcriptional regulatory family.</text>
</comment>